<evidence type="ECO:0000256" key="1">
    <source>
        <dbReference type="ARBA" id="ARBA00004651"/>
    </source>
</evidence>
<dbReference type="PANTHER" id="PTHR34220">
    <property type="entry name" value="SENSOR HISTIDINE KINASE YPDA"/>
    <property type="match status" value="1"/>
</dbReference>
<name>A0A4R7B7H4_9NEIS</name>
<evidence type="ECO:0000259" key="12">
    <source>
        <dbReference type="SMART" id="SM00065"/>
    </source>
</evidence>
<feature type="transmembrane region" description="Helical" evidence="11">
    <location>
        <begin position="143"/>
        <end position="165"/>
    </location>
</feature>
<dbReference type="GO" id="GO:0071555">
    <property type="term" value="P:cell wall organization"/>
    <property type="evidence" value="ECO:0007669"/>
    <property type="project" value="InterPro"/>
</dbReference>
<proteinExistence type="predicted"/>
<keyword evidence="3" id="KW-0808">Transferase</keyword>
<keyword evidence="2" id="KW-1003">Cell membrane</keyword>
<gene>
    <name evidence="13" type="ORF">DFP86_104210</name>
</gene>
<dbReference type="OrthoDB" id="2514702at2"/>
<dbReference type="Pfam" id="PF06580">
    <property type="entry name" value="His_kinase"/>
    <property type="match status" value="1"/>
</dbReference>
<dbReference type="SMART" id="SM00065">
    <property type="entry name" value="GAF"/>
    <property type="match status" value="1"/>
</dbReference>
<keyword evidence="6 13" id="KW-0418">Kinase</keyword>
<evidence type="ECO:0000256" key="6">
    <source>
        <dbReference type="ARBA" id="ARBA00022777"/>
    </source>
</evidence>
<accession>A0A4R7B7H4</accession>
<keyword evidence="8 11" id="KW-1133">Transmembrane helix</keyword>
<dbReference type="InterPro" id="IPR050640">
    <property type="entry name" value="Bact_2-comp_sensor_kinase"/>
</dbReference>
<keyword evidence="7" id="KW-0067">ATP-binding</keyword>
<keyword evidence="10 11" id="KW-0472">Membrane</keyword>
<evidence type="ECO:0000256" key="10">
    <source>
        <dbReference type="ARBA" id="ARBA00023136"/>
    </source>
</evidence>
<protein>
    <submittedName>
        <fullName evidence="13">Two-component system LytT family sensor kinase</fullName>
    </submittedName>
</protein>
<feature type="domain" description="GAF" evidence="12">
    <location>
        <begin position="220"/>
        <end position="367"/>
    </location>
</feature>
<dbReference type="InterPro" id="IPR003018">
    <property type="entry name" value="GAF"/>
</dbReference>
<dbReference type="InterPro" id="IPR011620">
    <property type="entry name" value="Sig_transdc_His_kinase_LytS_TM"/>
</dbReference>
<comment type="caution">
    <text evidence="13">The sequence shown here is derived from an EMBL/GenBank/DDBJ whole genome shotgun (WGS) entry which is preliminary data.</text>
</comment>
<comment type="subcellular location">
    <subcellularLocation>
        <location evidence="1">Cell membrane</location>
        <topology evidence="1">Multi-pass membrane protein</topology>
    </subcellularLocation>
</comment>
<keyword evidence="4 11" id="KW-0812">Transmembrane</keyword>
<dbReference type="GO" id="GO:0000155">
    <property type="term" value="F:phosphorelay sensor kinase activity"/>
    <property type="evidence" value="ECO:0007669"/>
    <property type="project" value="InterPro"/>
</dbReference>
<dbReference type="Gene3D" id="1.10.1760.20">
    <property type="match status" value="1"/>
</dbReference>
<keyword evidence="5" id="KW-0547">Nucleotide-binding</keyword>
<dbReference type="SUPFAM" id="SSF55874">
    <property type="entry name" value="ATPase domain of HSP90 chaperone/DNA topoisomerase II/histidine kinase"/>
    <property type="match status" value="1"/>
</dbReference>
<dbReference type="Pfam" id="PF07694">
    <property type="entry name" value="5TM-5TMR_LYT"/>
    <property type="match status" value="1"/>
</dbReference>
<dbReference type="RefSeq" id="WP_133679327.1">
    <property type="nucleotide sequence ID" value="NZ_SNZP01000004.1"/>
</dbReference>
<sequence length="565" mass="61827">MLAYQLTEILLLMQQMCVYLVIAYLLSKTPLFAPLAAGSSRLQHKVVCYLVFSAFCIMGTYFGFHINDSIANTRATGAVLGGILGGPLVGFAVGLTGGIHRYTLGGFSAFACMVSTVAEGLLGGLVHSYLFRAGRRERLFNPWVVAATAFCAEVMQMLIILLLAHPFGAALDLVRHIALPMTIANSVGAGMFMRILLDRRVIIEKYSSSFSSKALKIAARAEGMLRQGFNQENSMRVARIIYEELGVGAVAMTDREKLLAFIGIGDDHHLPGQAITSPHTHRAIAENQVVFADGDEVPYQCSISPHCRLGSTLVIPLRGESDRVIGTIKLYEPRNKLISAINLTLGEGIARLLSTQILAGRFEAQHQLLAQTELKLLHAQVNPHFLFNALNTLSAVIRRDPERARQLVQHLSTFFRKNLKRQTEEVTLADEIEHVNAYLQIQQARFGDQLQVDFAFDDATLDTWLPAFSLQPIVENAVKHGTSQLLGPGRLAIGSAIQNGGLTIWVEDNAGLYQPSANRDGLGMNLVDRRIKARFGTPYGLSVSCEAGVLTRVSLHLPLQTENVA</sequence>
<reference evidence="13 14" key="1">
    <citation type="submission" date="2019-03" db="EMBL/GenBank/DDBJ databases">
        <title>Genomic Encyclopedia of Type Strains, Phase III (KMG-III): the genomes of soil and plant-associated and newly described type strains.</title>
        <authorList>
            <person name="Whitman W."/>
        </authorList>
    </citation>
    <scope>NUCLEOTIDE SEQUENCE [LARGE SCALE GENOMIC DNA]</scope>
    <source>
        <strain evidence="13 14">CECT 8976</strain>
    </source>
</reference>
<evidence type="ECO:0000256" key="2">
    <source>
        <dbReference type="ARBA" id="ARBA00022475"/>
    </source>
</evidence>
<evidence type="ECO:0000313" key="13">
    <source>
        <dbReference type="EMBL" id="TDR80710.1"/>
    </source>
</evidence>
<feature type="transmembrane region" description="Helical" evidence="11">
    <location>
        <begin position="9"/>
        <end position="26"/>
    </location>
</feature>
<dbReference type="InterPro" id="IPR010559">
    <property type="entry name" value="Sig_transdc_His_kin_internal"/>
</dbReference>
<dbReference type="InterPro" id="IPR036890">
    <property type="entry name" value="HATPase_C_sf"/>
</dbReference>
<evidence type="ECO:0000256" key="3">
    <source>
        <dbReference type="ARBA" id="ARBA00022679"/>
    </source>
</evidence>
<dbReference type="GO" id="GO:0005524">
    <property type="term" value="F:ATP binding"/>
    <property type="evidence" value="ECO:0007669"/>
    <property type="project" value="UniProtKB-KW"/>
</dbReference>
<evidence type="ECO:0000256" key="8">
    <source>
        <dbReference type="ARBA" id="ARBA00022989"/>
    </source>
</evidence>
<evidence type="ECO:0000256" key="7">
    <source>
        <dbReference type="ARBA" id="ARBA00022840"/>
    </source>
</evidence>
<dbReference type="PANTHER" id="PTHR34220:SF10">
    <property type="entry name" value="SENSOR HISTIDINE KINASE BTSS"/>
    <property type="match status" value="1"/>
</dbReference>
<feature type="transmembrane region" description="Helical" evidence="11">
    <location>
        <begin position="46"/>
        <end position="64"/>
    </location>
</feature>
<dbReference type="Gene3D" id="3.30.565.10">
    <property type="entry name" value="Histidine kinase-like ATPase, C-terminal domain"/>
    <property type="match status" value="1"/>
</dbReference>
<dbReference type="AlphaFoldDB" id="A0A4R7B7H4"/>
<organism evidence="13 14">
    <name type="scientific">Paludibacterium purpuratum</name>
    <dbReference type="NCBI Taxonomy" id="1144873"/>
    <lineage>
        <taxon>Bacteria</taxon>
        <taxon>Pseudomonadati</taxon>
        <taxon>Pseudomonadota</taxon>
        <taxon>Betaproteobacteria</taxon>
        <taxon>Neisseriales</taxon>
        <taxon>Chromobacteriaceae</taxon>
        <taxon>Paludibacterium</taxon>
    </lineage>
</organism>
<dbReference type="GO" id="GO:0005886">
    <property type="term" value="C:plasma membrane"/>
    <property type="evidence" value="ECO:0007669"/>
    <property type="project" value="UniProtKB-SubCell"/>
</dbReference>
<evidence type="ECO:0000256" key="11">
    <source>
        <dbReference type="SAM" id="Phobius"/>
    </source>
</evidence>
<evidence type="ECO:0000256" key="4">
    <source>
        <dbReference type="ARBA" id="ARBA00022692"/>
    </source>
</evidence>
<evidence type="ECO:0000313" key="14">
    <source>
        <dbReference type="Proteomes" id="UP000295611"/>
    </source>
</evidence>
<feature type="transmembrane region" description="Helical" evidence="11">
    <location>
        <begin position="76"/>
        <end position="95"/>
    </location>
</feature>
<evidence type="ECO:0000256" key="9">
    <source>
        <dbReference type="ARBA" id="ARBA00023012"/>
    </source>
</evidence>
<dbReference type="SUPFAM" id="SSF55781">
    <property type="entry name" value="GAF domain-like"/>
    <property type="match status" value="1"/>
</dbReference>
<dbReference type="EMBL" id="SNZP01000004">
    <property type="protein sequence ID" value="TDR80710.1"/>
    <property type="molecule type" value="Genomic_DNA"/>
</dbReference>
<keyword evidence="14" id="KW-1185">Reference proteome</keyword>
<feature type="transmembrane region" description="Helical" evidence="11">
    <location>
        <begin position="107"/>
        <end position="131"/>
    </location>
</feature>
<dbReference type="Pfam" id="PF13492">
    <property type="entry name" value="GAF_3"/>
    <property type="match status" value="1"/>
</dbReference>
<evidence type="ECO:0000256" key="5">
    <source>
        <dbReference type="ARBA" id="ARBA00022741"/>
    </source>
</evidence>
<keyword evidence="9" id="KW-0902">Two-component regulatory system</keyword>
<dbReference type="Proteomes" id="UP000295611">
    <property type="component" value="Unassembled WGS sequence"/>
</dbReference>